<evidence type="ECO:0000256" key="1">
    <source>
        <dbReference type="SAM" id="Coils"/>
    </source>
</evidence>
<feature type="coiled-coil region" evidence="1">
    <location>
        <begin position="31"/>
        <end position="93"/>
    </location>
</feature>
<comment type="caution">
    <text evidence="2">The sequence shown here is derived from an EMBL/GenBank/DDBJ whole genome shotgun (WGS) entry which is preliminary data.</text>
</comment>
<reference evidence="2" key="2">
    <citation type="submission" date="2023-06" db="EMBL/GenBank/DDBJ databases">
        <authorList>
            <person name="Ma L."/>
            <person name="Liu K.-W."/>
            <person name="Li Z."/>
            <person name="Hsiao Y.-Y."/>
            <person name="Qi Y."/>
            <person name="Fu T."/>
            <person name="Tang G."/>
            <person name="Zhang D."/>
            <person name="Sun W.-H."/>
            <person name="Liu D.-K."/>
            <person name="Li Y."/>
            <person name="Chen G.-Z."/>
            <person name="Liu X.-D."/>
            <person name="Liao X.-Y."/>
            <person name="Jiang Y.-T."/>
            <person name="Yu X."/>
            <person name="Hao Y."/>
            <person name="Huang J."/>
            <person name="Zhao X.-W."/>
            <person name="Ke S."/>
            <person name="Chen Y.-Y."/>
            <person name="Wu W.-L."/>
            <person name="Hsu J.-L."/>
            <person name="Lin Y.-F."/>
            <person name="Huang M.-D."/>
            <person name="Li C.-Y."/>
            <person name="Huang L."/>
            <person name="Wang Z.-W."/>
            <person name="Zhao X."/>
            <person name="Zhong W.-Y."/>
            <person name="Peng D.-H."/>
            <person name="Ahmad S."/>
            <person name="Lan S."/>
            <person name="Zhang J.-S."/>
            <person name="Tsai W.-C."/>
            <person name="Van De Peer Y."/>
            <person name="Liu Z.-J."/>
        </authorList>
    </citation>
    <scope>NUCLEOTIDE SEQUENCE</scope>
    <source>
        <strain evidence="2">CP</strain>
        <tissue evidence="2">Leaves</tissue>
    </source>
</reference>
<dbReference type="Proteomes" id="UP001180020">
    <property type="component" value="Unassembled WGS sequence"/>
</dbReference>
<evidence type="ECO:0000313" key="2">
    <source>
        <dbReference type="EMBL" id="KAK1315333.1"/>
    </source>
</evidence>
<accession>A0AAV9ER84</accession>
<proteinExistence type="predicted"/>
<protein>
    <submittedName>
        <fullName evidence="2">Uncharacterized protein</fullName>
    </submittedName>
</protein>
<evidence type="ECO:0000313" key="3">
    <source>
        <dbReference type="Proteomes" id="UP001180020"/>
    </source>
</evidence>
<dbReference type="AlphaFoldDB" id="A0AAV9ER84"/>
<keyword evidence="3" id="KW-1185">Reference proteome</keyword>
<keyword evidence="1" id="KW-0175">Coiled coil</keyword>
<name>A0AAV9ER84_ACOCL</name>
<dbReference type="EMBL" id="JAUJYO010000006">
    <property type="protein sequence ID" value="KAK1315333.1"/>
    <property type="molecule type" value="Genomic_DNA"/>
</dbReference>
<gene>
    <name evidence="2" type="ORF">QJS10_CPA06g01629</name>
</gene>
<reference evidence="2" key="1">
    <citation type="journal article" date="2023" name="Nat. Commun.">
        <title>Diploid and tetraploid genomes of Acorus and the evolution of monocots.</title>
        <authorList>
            <person name="Ma L."/>
            <person name="Liu K.W."/>
            <person name="Li Z."/>
            <person name="Hsiao Y.Y."/>
            <person name="Qi Y."/>
            <person name="Fu T."/>
            <person name="Tang G.D."/>
            <person name="Zhang D."/>
            <person name="Sun W.H."/>
            <person name="Liu D.K."/>
            <person name="Li Y."/>
            <person name="Chen G.Z."/>
            <person name="Liu X.D."/>
            <person name="Liao X.Y."/>
            <person name="Jiang Y.T."/>
            <person name="Yu X."/>
            <person name="Hao Y."/>
            <person name="Huang J."/>
            <person name="Zhao X.W."/>
            <person name="Ke S."/>
            <person name="Chen Y.Y."/>
            <person name="Wu W.L."/>
            <person name="Hsu J.L."/>
            <person name="Lin Y.F."/>
            <person name="Huang M.D."/>
            <person name="Li C.Y."/>
            <person name="Huang L."/>
            <person name="Wang Z.W."/>
            <person name="Zhao X."/>
            <person name="Zhong W.Y."/>
            <person name="Peng D.H."/>
            <person name="Ahmad S."/>
            <person name="Lan S."/>
            <person name="Zhang J.S."/>
            <person name="Tsai W.C."/>
            <person name="Van de Peer Y."/>
            <person name="Liu Z.J."/>
        </authorList>
    </citation>
    <scope>NUCLEOTIDE SEQUENCE</scope>
    <source>
        <strain evidence="2">CP</strain>
    </source>
</reference>
<sequence>MLRHGIRNVHEVLSTHPCDEICDEIKDKEILQVAVEKIRELQRTYLDVQDELQRLLFERSINFALLQQVGLDLACLKSEKSSLDQENKIQSEELLVLQSEKLKLLEMNENLGCEVKSCKQQEEEMRIEMEICIGSCQILRVLTREGNSNMLGELLAFYNLYTFFERFSSEKLEEMKVFKDDFDSLVGVNGDLDRNLGEMTEKLGASLAETCF</sequence>
<organism evidence="2 3">
    <name type="scientific">Acorus calamus</name>
    <name type="common">Sweet flag</name>
    <dbReference type="NCBI Taxonomy" id="4465"/>
    <lineage>
        <taxon>Eukaryota</taxon>
        <taxon>Viridiplantae</taxon>
        <taxon>Streptophyta</taxon>
        <taxon>Embryophyta</taxon>
        <taxon>Tracheophyta</taxon>
        <taxon>Spermatophyta</taxon>
        <taxon>Magnoliopsida</taxon>
        <taxon>Liliopsida</taxon>
        <taxon>Acoraceae</taxon>
        <taxon>Acorus</taxon>
    </lineage>
</organism>